<evidence type="ECO:0000256" key="1">
    <source>
        <dbReference type="ARBA" id="ARBA00008779"/>
    </source>
</evidence>
<accession>X0YAL4</accession>
<dbReference type="PANTHER" id="PTHR42693:SF53">
    <property type="entry name" value="ENDO-4-O-SULFATASE"/>
    <property type="match status" value="1"/>
</dbReference>
<dbReference type="Gene3D" id="3.40.720.10">
    <property type="entry name" value="Alkaline Phosphatase, subunit A"/>
    <property type="match status" value="1"/>
</dbReference>
<feature type="non-terminal residue" evidence="4">
    <location>
        <position position="211"/>
    </location>
</feature>
<gene>
    <name evidence="4" type="ORF">S01H1_81287</name>
</gene>
<keyword evidence="2" id="KW-0378">Hydrolase</keyword>
<comment type="caution">
    <text evidence="4">The sequence shown here is derived from an EMBL/GenBank/DDBJ whole genome shotgun (WGS) entry which is preliminary data.</text>
</comment>
<sequence length="211" mass="23876">FGFDEFYGFLGHGAHDYFDLRITDDFTSIYRNDKPINDTGYLTRNLARHSVSFIERNRSRPFFLYLPFNAVHWPLQAPPEDIKRFNTASKDRDIYLAMLACMDEAIGDVLNALKRTGADENTLIIFFSDNGGAKKNFANNGVLRDYKQTVYEGGIRVPFIVSWPAKLPKAAVCDEPVISLDVMPTILSAVGASLPTDRIYDGKNMLPVLRR</sequence>
<evidence type="ECO:0000259" key="3">
    <source>
        <dbReference type="Pfam" id="PF00884"/>
    </source>
</evidence>
<dbReference type="InterPro" id="IPR017850">
    <property type="entry name" value="Alkaline_phosphatase_core_sf"/>
</dbReference>
<dbReference type="EMBL" id="BARS01054988">
    <property type="protein sequence ID" value="GAG52875.1"/>
    <property type="molecule type" value="Genomic_DNA"/>
</dbReference>
<dbReference type="GO" id="GO:0004065">
    <property type="term" value="F:arylsulfatase activity"/>
    <property type="evidence" value="ECO:0007669"/>
    <property type="project" value="TreeGrafter"/>
</dbReference>
<dbReference type="InterPro" id="IPR050738">
    <property type="entry name" value="Sulfatase"/>
</dbReference>
<protein>
    <recommendedName>
        <fullName evidence="3">Sulfatase N-terminal domain-containing protein</fullName>
    </recommendedName>
</protein>
<evidence type="ECO:0000256" key="2">
    <source>
        <dbReference type="ARBA" id="ARBA00022801"/>
    </source>
</evidence>
<evidence type="ECO:0000313" key="4">
    <source>
        <dbReference type="EMBL" id="GAG52875.1"/>
    </source>
</evidence>
<dbReference type="Pfam" id="PF00884">
    <property type="entry name" value="Sulfatase"/>
    <property type="match status" value="1"/>
</dbReference>
<organism evidence="4">
    <name type="scientific">marine sediment metagenome</name>
    <dbReference type="NCBI Taxonomy" id="412755"/>
    <lineage>
        <taxon>unclassified sequences</taxon>
        <taxon>metagenomes</taxon>
        <taxon>ecological metagenomes</taxon>
    </lineage>
</organism>
<comment type="similarity">
    <text evidence="1">Belongs to the sulfatase family.</text>
</comment>
<name>X0YAL4_9ZZZZ</name>
<feature type="non-terminal residue" evidence="4">
    <location>
        <position position="1"/>
    </location>
</feature>
<dbReference type="InterPro" id="IPR000917">
    <property type="entry name" value="Sulfatase_N"/>
</dbReference>
<proteinExistence type="inferred from homology"/>
<dbReference type="AlphaFoldDB" id="X0YAL4"/>
<dbReference type="SUPFAM" id="SSF53649">
    <property type="entry name" value="Alkaline phosphatase-like"/>
    <property type="match status" value="1"/>
</dbReference>
<feature type="domain" description="Sulfatase N-terminal" evidence="3">
    <location>
        <begin position="8"/>
        <end position="191"/>
    </location>
</feature>
<reference evidence="4" key="1">
    <citation type="journal article" date="2014" name="Front. Microbiol.">
        <title>High frequency of phylogenetically diverse reductive dehalogenase-homologous genes in deep subseafloor sedimentary metagenomes.</title>
        <authorList>
            <person name="Kawai M."/>
            <person name="Futagami T."/>
            <person name="Toyoda A."/>
            <person name="Takaki Y."/>
            <person name="Nishi S."/>
            <person name="Hori S."/>
            <person name="Arai W."/>
            <person name="Tsubouchi T."/>
            <person name="Morono Y."/>
            <person name="Uchiyama I."/>
            <person name="Ito T."/>
            <person name="Fujiyama A."/>
            <person name="Inagaki F."/>
            <person name="Takami H."/>
        </authorList>
    </citation>
    <scope>NUCLEOTIDE SEQUENCE</scope>
    <source>
        <strain evidence="4">Expedition CK06-06</strain>
    </source>
</reference>
<dbReference type="PANTHER" id="PTHR42693">
    <property type="entry name" value="ARYLSULFATASE FAMILY MEMBER"/>
    <property type="match status" value="1"/>
</dbReference>